<dbReference type="Proteomes" id="UP000472372">
    <property type="component" value="Chromosome 4"/>
</dbReference>
<organism evidence="1 2">
    <name type="scientific">Pyrenophora teres f. teres</name>
    <dbReference type="NCBI Taxonomy" id="97479"/>
    <lineage>
        <taxon>Eukaryota</taxon>
        <taxon>Fungi</taxon>
        <taxon>Dikarya</taxon>
        <taxon>Ascomycota</taxon>
        <taxon>Pezizomycotina</taxon>
        <taxon>Dothideomycetes</taxon>
        <taxon>Pleosporomycetidae</taxon>
        <taxon>Pleosporales</taxon>
        <taxon>Pleosporineae</taxon>
        <taxon>Pleosporaceae</taxon>
        <taxon>Pyrenophora</taxon>
    </lineage>
</organism>
<evidence type="ECO:0000313" key="2">
    <source>
        <dbReference type="Proteomes" id="UP000472372"/>
    </source>
</evidence>
<evidence type="ECO:0000313" key="1">
    <source>
        <dbReference type="EMBL" id="CAE7030281.1"/>
    </source>
</evidence>
<dbReference type="AlphaFoldDB" id="A0A6S6VZ92"/>
<reference evidence="1" key="1">
    <citation type="submission" date="2021-02" db="EMBL/GenBank/DDBJ databases">
        <authorList>
            <person name="Syme A R."/>
            <person name="Syme A R."/>
            <person name="Moolhuijzen P."/>
        </authorList>
    </citation>
    <scope>NUCLEOTIDE SEQUENCE</scope>
    <source>
        <strain evidence="1">W1-1</strain>
    </source>
</reference>
<name>A0A6S6VZ92_9PLEO</name>
<protein>
    <submittedName>
        <fullName evidence="1">Uncharacterized protein</fullName>
    </submittedName>
</protein>
<proteinExistence type="predicted"/>
<accession>A0A6S6VZ92</accession>
<dbReference type="EMBL" id="HG992980">
    <property type="protein sequence ID" value="CAE7030281.1"/>
    <property type="molecule type" value="Genomic_DNA"/>
</dbReference>
<sequence>MSVVFLTHDVTPEHWAEFVRFASEQGPDGEVKWEDALYQPVYSLALDDVVKTPRIDTTVPTQLGDARWEQFKTMHAEIYNANTSRLVCSTTFVILDQQSMEDHKAIVINKEQQWLTPEGEEAQLSSNPQDNVGIITKWVWKKHCFPFEESWRIQCALEGFSDPYLAEENFVEEEDGPVMEESEELETDGL</sequence>
<gene>
    <name evidence="1" type="ORF">PTTW11_04468</name>
</gene>